<accession>A0ABY1CLU6</accession>
<gene>
    <name evidence="13" type="ORF">SAMN05443572_105600</name>
</gene>
<evidence type="ECO:0000256" key="8">
    <source>
        <dbReference type="ARBA" id="ARBA00022989"/>
    </source>
</evidence>
<keyword evidence="7" id="KW-0653">Protein transport</keyword>
<evidence type="ECO:0000256" key="11">
    <source>
        <dbReference type="SAM" id="MobiDB-lite"/>
    </source>
</evidence>
<dbReference type="PANTHER" id="PTHR33909:SF1">
    <property type="entry name" value="SEC TRANSLOCON ACCESSORY COMPLEX SUBUNIT YAJC"/>
    <property type="match status" value="1"/>
</dbReference>
<comment type="similarity">
    <text evidence="2">Belongs to the YajC family.</text>
</comment>
<keyword evidence="9" id="KW-0811">Translocation</keyword>
<evidence type="ECO:0000256" key="3">
    <source>
        <dbReference type="ARBA" id="ARBA00014962"/>
    </source>
</evidence>
<dbReference type="EMBL" id="FOIB01000005">
    <property type="protein sequence ID" value="SEU17481.1"/>
    <property type="molecule type" value="Genomic_DNA"/>
</dbReference>
<evidence type="ECO:0000256" key="2">
    <source>
        <dbReference type="ARBA" id="ARBA00006742"/>
    </source>
</evidence>
<dbReference type="InterPro" id="IPR003849">
    <property type="entry name" value="Preprotein_translocase_YajC"/>
</dbReference>
<reference evidence="13 14" key="1">
    <citation type="submission" date="2016-10" db="EMBL/GenBank/DDBJ databases">
        <authorList>
            <person name="Varghese N."/>
            <person name="Submissions S."/>
        </authorList>
    </citation>
    <scope>NUCLEOTIDE SEQUENCE [LARGE SCALE GENOMIC DNA]</scope>
    <source>
        <strain evidence="13 14">DSM 16525</strain>
    </source>
</reference>
<comment type="caution">
    <text evidence="13">The sequence shown here is derived from an EMBL/GenBank/DDBJ whole genome shotgun (WGS) entry which is preliminary data.</text>
</comment>
<evidence type="ECO:0000256" key="7">
    <source>
        <dbReference type="ARBA" id="ARBA00022927"/>
    </source>
</evidence>
<keyword evidence="14" id="KW-1185">Reference proteome</keyword>
<keyword evidence="10 12" id="KW-0472">Membrane</keyword>
<dbReference type="NCBIfam" id="TIGR00739">
    <property type="entry name" value="yajC"/>
    <property type="match status" value="1"/>
</dbReference>
<protein>
    <recommendedName>
        <fullName evidence="3">Sec translocon accessory complex subunit YajC</fullName>
    </recommendedName>
</protein>
<evidence type="ECO:0000313" key="14">
    <source>
        <dbReference type="Proteomes" id="UP000183760"/>
    </source>
</evidence>
<evidence type="ECO:0000313" key="13">
    <source>
        <dbReference type="EMBL" id="SEU17481.1"/>
    </source>
</evidence>
<evidence type="ECO:0000256" key="12">
    <source>
        <dbReference type="SAM" id="Phobius"/>
    </source>
</evidence>
<keyword evidence="4" id="KW-0813">Transport</keyword>
<sequence length="112" mass="11942">MLAQAGGGTSPLNTLALLVGLVAIMYFVMIRPQQKQMKEHRNLLTSLKKGDEVVTAGGMLGKIHQVDERTVTVEVASGVRVRILKTSISAKGTVAEGAQAGAPTEEKKKEEK</sequence>
<comment type="subcellular location">
    <subcellularLocation>
        <location evidence="1">Cell membrane</location>
        <topology evidence="1">Single-pass membrane protein</topology>
    </subcellularLocation>
</comment>
<evidence type="ECO:0000256" key="10">
    <source>
        <dbReference type="ARBA" id="ARBA00023136"/>
    </source>
</evidence>
<dbReference type="Pfam" id="PF02699">
    <property type="entry name" value="YajC"/>
    <property type="match status" value="1"/>
</dbReference>
<organism evidence="13 14">
    <name type="scientific">Myxococcus fulvus</name>
    <dbReference type="NCBI Taxonomy" id="33"/>
    <lineage>
        <taxon>Bacteria</taxon>
        <taxon>Pseudomonadati</taxon>
        <taxon>Myxococcota</taxon>
        <taxon>Myxococcia</taxon>
        <taxon>Myxococcales</taxon>
        <taxon>Cystobacterineae</taxon>
        <taxon>Myxococcaceae</taxon>
        <taxon>Myxococcus</taxon>
    </lineage>
</organism>
<dbReference type="PANTHER" id="PTHR33909">
    <property type="entry name" value="SEC TRANSLOCON ACCESSORY COMPLEX SUBUNIT YAJC"/>
    <property type="match status" value="1"/>
</dbReference>
<feature type="transmembrane region" description="Helical" evidence="12">
    <location>
        <begin position="12"/>
        <end position="30"/>
    </location>
</feature>
<evidence type="ECO:0000256" key="1">
    <source>
        <dbReference type="ARBA" id="ARBA00004162"/>
    </source>
</evidence>
<keyword evidence="8 12" id="KW-1133">Transmembrane helix</keyword>
<proteinExistence type="inferred from homology"/>
<feature type="region of interest" description="Disordered" evidence="11">
    <location>
        <begin position="93"/>
        <end position="112"/>
    </location>
</feature>
<name>A0ABY1CLU6_MYXFU</name>
<keyword evidence="6 12" id="KW-0812">Transmembrane</keyword>
<evidence type="ECO:0000256" key="5">
    <source>
        <dbReference type="ARBA" id="ARBA00022475"/>
    </source>
</evidence>
<dbReference type="SMART" id="SM01323">
    <property type="entry name" value="YajC"/>
    <property type="match status" value="1"/>
</dbReference>
<keyword evidence="5" id="KW-1003">Cell membrane</keyword>
<evidence type="ECO:0000256" key="6">
    <source>
        <dbReference type="ARBA" id="ARBA00022692"/>
    </source>
</evidence>
<dbReference type="PRINTS" id="PR01853">
    <property type="entry name" value="YAJCTRNLCASE"/>
</dbReference>
<evidence type="ECO:0000256" key="4">
    <source>
        <dbReference type="ARBA" id="ARBA00022448"/>
    </source>
</evidence>
<evidence type="ECO:0000256" key="9">
    <source>
        <dbReference type="ARBA" id="ARBA00023010"/>
    </source>
</evidence>
<dbReference type="Proteomes" id="UP000183760">
    <property type="component" value="Unassembled WGS sequence"/>
</dbReference>